<dbReference type="SMART" id="SM00332">
    <property type="entry name" value="PP2Cc"/>
    <property type="match status" value="1"/>
</dbReference>
<dbReference type="PROSITE" id="PS51746">
    <property type="entry name" value="PPM_2"/>
    <property type="match status" value="1"/>
</dbReference>
<dbReference type="InterPro" id="IPR036457">
    <property type="entry name" value="PPM-type-like_dom_sf"/>
</dbReference>
<organism evidence="3 4">
    <name type="scientific">Roseofilum casamattae BLCC-M143</name>
    <dbReference type="NCBI Taxonomy" id="3022442"/>
    <lineage>
        <taxon>Bacteria</taxon>
        <taxon>Bacillati</taxon>
        <taxon>Cyanobacteriota</taxon>
        <taxon>Cyanophyceae</taxon>
        <taxon>Desertifilales</taxon>
        <taxon>Desertifilaceae</taxon>
        <taxon>Roseofilum</taxon>
        <taxon>Roseofilum casamattae</taxon>
    </lineage>
</organism>
<comment type="caution">
    <text evidence="3">The sequence shown here is derived from an EMBL/GenBank/DDBJ whole genome shotgun (WGS) entry which is preliminary data.</text>
</comment>
<protein>
    <submittedName>
        <fullName evidence="3">Serine/threonine-protein phosphatase</fullName>
    </submittedName>
</protein>
<dbReference type="RefSeq" id="WP_283758490.1">
    <property type="nucleotide sequence ID" value="NZ_JAQOSQ010000010.1"/>
</dbReference>
<keyword evidence="1" id="KW-0472">Membrane</keyword>
<keyword evidence="4" id="KW-1185">Reference proteome</keyword>
<dbReference type="SUPFAM" id="SSF81606">
    <property type="entry name" value="PP2C-like"/>
    <property type="match status" value="1"/>
</dbReference>
<accession>A0ABT7BXB8</accession>
<sequence length="601" mass="66961">MMNQAKCYLWAVNGANVPVGDEIDDRYRVVSPQVWEDTQPEQMPLVPNLKHSHVAPYLHLSTYHLHLPQLYGAVKADTPTGKKSVILLDNAPIATEGILYPSITDAWSQATPVRQVYWLWQMAQLWKPLLQDRVADSLLVAENIRVQGWRVWLRELQVSASTPTLEHLWQSWQPWIESAPPDIRERLVPLCKNAIAENSWNHQLPALNRILLELAAELPLQITTAGGSETGPVRSHNEDSCYPRSVYLSKPSTESTSDAQPIPKLAIVCDGLDGHEGGEVASELAARSLTLQVQGLLVELGEQTEIVSPDVCIDHITSVIRIVNNVISTQNDLKERTGRERMGTTLVMALQIAQNVRTELGLDFPNAGELYLAHVGDSRAYWITPHYCQLLTRDDHLAHWQVQTGEAAPRQARNQEHGAQLMQALGTEDANGDRLTPHVQRFILEEDGILLLCSDGLSDRGWIEQCWQQDIDRILQGEITLEDSVRHWLELGCSDENPDNLSVVLMYCRVSPQEGIKLSKTGIATEDDSSIAAAQSAPFFAPESPEVTPKPTPQKQGNAIATMGWTAVVVFLILSLLGGAFGIWYWGFRDRTPSNLPEESQ</sequence>
<feature type="domain" description="PPM-type phosphatase" evidence="2">
    <location>
        <begin position="224"/>
        <end position="508"/>
    </location>
</feature>
<keyword evidence="1" id="KW-0812">Transmembrane</keyword>
<name>A0ABT7BXB8_9CYAN</name>
<dbReference type="EMBL" id="JAQOSQ010000010">
    <property type="protein sequence ID" value="MDJ1183838.1"/>
    <property type="molecule type" value="Genomic_DNA"/>
</dbReference>
<dbReference type="Proteomes" id="UP001232992">
    <property type="component" value="Unassembled WGS sequence"/>
</dbReference>
<evidence type="ECO:0000313" key="3">
    <source>
        <dbReference type="EMBL" id="MDJ1183838.1"/>
    </source>
</evidence>
<dbReference type="SMART" id="SM00331">
    <property type="entry name" value="PP2C_SIG"/>
    <property type="match status" value="1"/>
</dbReference>
<proteinExistence type="predicted"/>
<evidence type="ECO:0000259" key="2">
    <source>
        <dbReference type="PROSITE" id="PS51746"/>
    </source>
</evidence>
<dbReference type="InterPro" id="IPR001932">
    <property type="entry name" value="PPM-type_phosphatase-like_dom"/>
</dbReference>
<keyword evidence="1" id="KW-1133">Transmembrane helix</keyword>
<evidence type="ECO:0000256" key="1">
    <source>
        <dbReference type="SAM" id="Phobius"/>
    </source>
</evidence>
<evidence type="ECO:0000313" key="4">
    <source>
        <dbReference type="Proteomes" id="UP001232992"/>
    </source>
</evidence>
<gene>
    <name evidence="3" type="ORF">PMH09_11640</name>
</gene>
<dbReference type="Gene3D" id="3.60.40.10">
    <property type="entry name" value="PPM-type phosphatase domain"/>
    <property type="match status" value="1"/>
</dbReference>
<reference evidence="3 4" key="1">
    <citation type="submission" date="2023-01" db="EMBL/GenBank/DDBJ databases">
        <title>Novel diversity within Roseofilum (Cyanobacteria; Desertifilaceae) from marine benthic mats with descriptions of four novel species.</title>
        <authorList>
            <person name="Wang Y."/>
            <person name="Berthold D.E."/>
            <person name="Hu J."/>
            <person name="Lefler F.W."/>
            <person name="Laughinghouse H.D. IV."/>
        </authorList>
    </citation>
    <scope>NUCLEOTIDE SEQUENCE [LARGE SCALE GENOMIC DNA]</scope>
    <source>
        <strain evidence="3 4">BLCC-M143</strain>
    </source>
</reference>
<dbReference type="CDD" id="cd00143">
    <property type="entry name" value="PP2Cc"/>
    <property type="match status" value="1"/>
</dbReference>
<feature type="transmembrane region" description="Helical" evidence="1">
    <location>
        <begin position="563"/>
        <end position="586"/>
    </location>
</feature>